<dbReference type="Gene3D" id="3.30.980.10">
    <property type="entry name" value="Threonyl-trna Synthetase, Chain A, domain 2"/>
    <property type="match status" value="1"/>
</dbReference>
<keyword evidence="1" id="KW-0479">Metal-binding</keyword>
<dbReference type="InterPro" id="IPR018163">
    <property type="entry name" value="Thr/Ala-tRNA-synth_IIc_edit"/>
</dbReference>
<dbReference type="Proteomes" id="UP000234667">
    <property type="component" value="Unassembled WGS sequence"/>
</dbReference>
<reference evidence="4 5" key="1">
    <citation type="submission" date="2017-11" db="EMBL/GenBank/DDBJ databases">
        <authorList>
            <person name="Han C.G."/>
        </authorList>
    </citation>
    <scope>NUCLEOTIDE SEQUENCE [LARGE SCALE GENOMIC DNA]</scope>
    <source>
        <strain evidence="4 5">A10</strain>
    </source>
</reference>
<accession>A0A2J5PZY4</accession>
<feature type="domain" description="Threonyl/alanyl tRNA synthetase SAD" evidence="3">
    <location>
        <begin position="4"/>
        <end position="26"/>
    </location>
</feature>
<evidence type="ECO:0000256" key="2">
    <source>
        <dbReference type="ARBA" id="ARBA00022833"/>
    </source>
</evidence>
<comment type="caution">
    <text evidence="4">The sequence shown here is derived from an EMBL/GenBank/DDBJ whole genome shotgun (WGS) entry which is preliminary data.</text>
</comment>
<dbReference type="SUPFAM" id="SSF55186">
    <property type="entry name" value="ThrRS/AlaRS common domain"/>
    <property type="match status" value="1"/>
</dbReference>
<proteinExistence type="predicted"/>
<evidence type="ECO:0000313" key="5">
    <source>
        <dbReference type="Proteomes" id="UP000234667"/>
    </source>
</evidence>
<dbReference type="AlphaFoldDB" id="A0A2J5PZY4"/>
<evidence type="ECO:0000313" key="4">
    <source>
        <dbReference type="EMBL" id="PLO71613.1"/>
    </source>
</evidence>
<feature type="non-terminal residue" evidence="4">
    <location>
        <position position="1"/>
    </location>
</feature>
<dbReference type="GO" id="GO:0043039">
    <property type="term" value="P:tRNA aminoacylation"/>
    <property type="evidence" value="ECO:0007669"/>
    <property type="project" value="InterPro"/>
</dbReference>
<dbReference type="GO" id="GO:0005524">
    <property type="term" value="F:ATP binding"/>
    <property type="evidence" value="ECO:0007669"/>
    <property type="project" value="InterPro"/>
</dbReference>
<reference evidence="4 5" key="2">
    <citation type="submission" date="2018-01" db="EMBL/GenBank/DDBJ databases">
        <title>Genomic study of Klebsiella pneumoniae.</title>
        <authorList>
            <person name="Yang Y."/>
            <person name="Bicalho R."/>
        </authorList>
    </citation>
    <scope>NUCLEOTIDE SEQUENCE [LARGE SCALE GENOMIC DNA]</scope>
    <source>
        <strain evidence="4 5">A10</strain>
    </source>
</reference>
<dbReference type="Pfam" id="PF07973">
    <property type="entry name" value="tRNA_SAD"/>
    <property type="match status" value="1"/>
</dbReference>
<dbReference type="GO" id="GO:0046872">
    <property type="term" value="F:metal ion binding"/>
    <property type="evidence" value="ECO:0007669"/>
    <property type="project" value="UniProtKB-KW"/>
</dbReference>
<dbReference type="EMBL" id="PIDR01000217">
    <property type="protein sequence ID" value="PLO71613.1"/>
    <property type="molecule type" value="Genomic_DNA"/>
</dbReference>
<name>A0A2J5PZY4_9ENTR</name>
<organism evidence="4 5">
    <name type="scientific">Klebsiella michiganensis</name>
    <dbReference type="NCBI Taxonomy" id="1134687"/>
    <lineage>
        <taxon>Bacteria</taxon>
        <taxon>Pseudomonadati</taxon>
        <taxon>Pseudomonadota</taxon>
        <taxon>Gammaproteobacteria</taxon>
        <taxon>Enterobacterales</taxon>
        <taxon>Enterobacteriaceae</taxon>
        <taxon>Klebsiella/Raoultella group</taxon>
        <taxon>Klebsiella</taxon>
    </lineage>
</organism>
<protein>
    <recommendedName>
        <fullName evidence="3">Threonyl/alanyl tRNA synthetase SAD domain-containing protein</fullName>
    </recommendedName>
</protein>
<evidence type="ECO:0000259" key="3">
    <source>
        <dbReference type="Pfam" id="PF07973"/>
    </source>
</evidence>
<dbReference type="InterPro" id="IPR012947">
    <property type="entry name" value="tRNA_SAD"/>
</dbReference>
<keyword evidence="2" id="KW-0862">Zinc</keyword>
<sequence>MQSYPCGGTHVASLSELGKVVISQVKMKKGQIIVSYTVE</sequence>
<gene>
    <name evidence="4" type="ORF">CWN49_09635</name>
</gene>
<evidence type="ECO:0000256" key="1">
    <source>
        <dbReference type="ARBA" id="ARBA00022723"/>
    </source>
</evidence>
<dbReference type="GO" id="GO:0004812">
    <property type="term" value="F:aminoacyl-tRNA ligase activity"/>
    <property type="evidence" value="ECO:0007669"/>
    <property type="project" value="InterPro"/>
</dbReference>